<dbReference type="SUPFAM" id="SSF47336">
    <property type="entry name" value="ACP-like"/>
    <property type="match status" value="1"/>
</dbReference>
<name>A0A2S6A9L5_9NOCA</name>
<organism evidence="2 3">
    <name type="scientific">Nocardia nova</name>
    <dbReference type="NCBI Taxonomy" id="37330"/>
    <lineage>
        <taxon>Bacteria</taxon>
        <taxon>Bacillati</taxon>
        <taxon>Actinomycetota</taxon>
        <taxon>Actinomycetes</taxon>
        <taxon>Mycobacteriales</taxon>
        <taxon>Nocardiaceae</taxon>
        <taxon>Nocardia</taxon>
    </lineage>
</organism>
<gene>
    <name evidence="2" type="ORF">C5F51_10870</name>
</gene>
<comment type="caution">
    <text evidence="2">The sequence shown here is derived from an EMBL/GenBank/DDBJ whole genome shotgun (WGS) entry which is preliminary data.</text>
</comment>
<protein>
    <submittedName>
        <fullName evidence="2">Acyl carrier protein</fullName>
    </submittedName>
</protein>
<feature type="domain" description="Carrier" evidence="1">
    <location>
        <begin position="14"/>
        <end position="89"/>
    </location>
</feature>
<dbReference type="AlphaFoldDB" id="A0A2S6A9L5"/>
<dbReference type="Pfam" id="PF00550">
    <property type="entry name" value="PP-binding"/>
    <property type="match status" value="1"/>
</dbReference>
<proteinExistence type="predicted"/>
<dbReference type="InterPro" id="IPR036736">
    <property type="entry name" value="ACP-like_sf"/>
</dbReference>
<dbReference type="PROSITE" id="PS50075">
    <property type="entry name" value="CARRIER"/>
    <property type="match status" value="1"/>
</dbReference>
<dbReference type="Proteomes" id="UP000238356">
    <property type="component" value="Unassembled WGS sequence"/>
</dbReference>
<evidence type="ECO:0000313" key="3">
    <source>
        <dbReference type="Proteomes" id="UP000238356"/>
    </source>
</evidence>
<sequence length="93" mass="9937">MNMAGSEERHGGSGSNCDRLRAITAEVLEMDVDGVDIRAHFYEDLGASSLEKTEILARIEREFSVTLSDGSIARLDSLGDALAVVDSSGGVHR</sequence>
<accession>A0A2S6A9L5</accession>
<dbReference type="InterPro" id="IPR009081">
    <property type="entry name" value="PP-bd_ACP"/>
</dbReference>
<keyword evidence="3" id="KW-1185">Reference proteome</keyword>
<dbReference type="EMBL" id="PSZD01000005">
    <property type="protein sequence ID" value="PPJ29947.1"/>
    <property type="molecule type" value="Genomic_DNA"/>
</dbReference>
<evidence type="ECO:0000313" key="2">
    <source>
        <dbReference type="EMBL" id="PPJ29947.1"/>
    </source>
</evidence>
<dbReference type="Gene3D" id="1.10.1200.10">
    <property type="entry name" value="ACP-like"/>
    <property type="match status" value="1"/>
</dbReference>
<evidence type="ECO:0000259" key="1">
    <source>
        <dbReference type="PROSITE" id="PS50075"/>
    </source>
</evidence>
<reference evidence="2 3" key="1">
    <citation type="submission" date="2018-02" db="EMBL/GenBank/DDBJ databases">
        <title>8 Nocardia nova and 1 Nocardia cyriacigeorgica strain used for evolution to TMP-SMX.</title>
        <authorList>
            <person name="Mehta H."/>
            <person name="Weng J."/>
            <person name="Shamoo Y."/>
        </authorList>
    </citation>
    <scope>NUCLEOTIDE SEQUENCE [LARGE SCALE GENOMIC DNA]</scope>
    <source>
        <strain evidence="2 3">BAA2227</strain>
    </source>
</reference>